<accession>N9E9B4</accession>
<evidence type="ECO:0000313" key="13">
    <source>
        <dbReference type="EMBL" id="ENW07013.1"/>
    </source>
</evidence>
<keyword evidence="4" id="KW-0488">Methylation</keyword>
<sequence>MQHINIDGFTLIELMVTILVIAIIAVITMPSFSVMYNRKKLESSVNELVIQISQARSRAVLIRKTTGVCLDVLSIRDCSTAVSINETDQDRIFKVNLDHEVTAETLSAKSIQFRSNGSIATSVNFILSRQALSYCINVGITGDTVINEGACL</sequence>
<keyword evidence="3" id="KW-1003">Cell membrane</keyword>
<evidence type="ECO:0000256" key="7">
    <source>
        <dbReference type="ARBA" id="ARBA00022989"/>
    </source>
</evidence>
<evidence type="ECO:0000256" key="11">
    <source>
        <dbReference type="SAM" id="Phobius"/>
    </source>
</evidence>
<proteinExistence type="inferred from homology"/>
<dbReference type="GO" id="GO:0005886">
    <property type="term" value="C:plasma membrane"/>
    <property type="evidence" value="ECO:0007669"/>
    <property type="project" value="UniProtKB-SubCell"/>
</dbReference>
<evidence type="ECO:0000256" key="10">
    <source>
        <dbReference type="ARBA" id="ARBA00030775"/>
    </source>
</evidence>
<dbReference type="STRING" id="262668.GCA_000931715_01654"/>
<keyword evidence="8 11" id="KW-0472">Membrane</keyword>
<evidence type="ECO:0000313" key="14">
    <source>
        <dbReference type="Proteomes" id="UP000017670"/>
    </source>
</evidence>
<dbReference type="NCBIfam" id="TIGR02532">
    <property type="entry name" value="IV_pilin_GFxxxE"/>
    <property type="match status" value="1"/>
</dbReference>
<dbReference type="RefSeq" id="WP_005059881.1">
    <property type="nucleotide sequence ID" value="NZ_KB849765.1"/>
</dbReference>
<dbReference type="SUPFAM" id="SSF54523">
    <property type="entry name" value="Pili subunits"/>
    <property type="match status" value="1"/>
</dbReference>
<dbReference type="GeneID" id="29857438"/>
<dbReference type="InterPro" id="IPR022346">
    <property type="entry name" value="T2SS_GspH"/>
</dbReference>
<dbReference type="AlphaFoldDB" id="N9E9B4"/>
<dbReference type="EMBL" id="APQL01000005">
    <property type="protein sequence ID" value="ENW07013.1"/>
    <property type="molecule type" value="Genomic_DNA"/>
</dbReference>
<comment type="subcellular location">
    <subcellularLocation>
        <location evidence="1">Cell inner membrane</location>
        <topology evidence="1">Single-pass membrane protein</topology>
    </subcellularLocation>
</comment>
<evidence type="ECO:0000256" key="1">
    <source>
        <dbReference type="ARBA" id="ARBA00004377"/>
    </source>
</evidence>
<organism evidence="13 14">
    <name type="scientific">Acinetobacter beijerinckii CIP 110307</name>
    <dbReference type="NCBI Taxonomy" id="1217648"/>
    <lineage>
        <taxon>Bacteria</taxon>
        <taxon>Pseudomonadati</taxon>
        <taxon>Pseudomonadota</taxon>
        <taxon>Gammaproteobacteria</taxon>
        <taxon>Moraxellales</taxon>
        <taxon>Moraxellaceae</taxon>
        <taxon>Acinetobacter</taxon>
    </lineage>
</organism>
<evidence type="ECO:0000256" key="6">
    <source>
        <dbReference type="ARBA" id="ARBA00022692"/>
    </source>
</evidence>
<dbReference type="GO" id="GO:0015628">
    <property type="term" value="P:protein secretion by the type II secretion system"/>
    <property type="evidence" value="ECO:0007669"/>
    <property type="project" value="InterPro"/>
</dbReference>
<evidence type="ECO:0000259" key="12">
    <source>
        <dbReference type="Pfam" id="PF12019"/>
    </source>
</evidence>
<evidence type="ECO:0000256" key="9">
    <source>
        <dbReference type="ARBA" id="ARBA00025772"/>
    </source>
</evidence>
<feature type="transmembrane region" description="Helical" evidence="11">
    <location>
        <begin position="12"/>
        <end position="36"/>
    </location>
</feature>
<name>N9E9B4_9GAMM</name>
<comment type="caution">
    <text evidence="13">The sequence shown here is derived from an EMBL/GenBank/DDBJ whole genome shotgun (WGS) entry which is preliminary data.</text>
</comment>
<dbReference type="Pfam" id="PF12019">
    <property type="entry name" value="GspH"/>
    <property type="match status" value="1"/>
</dbReference>
<dbReference type="GO" id="GO:0015627">
    <property type="term" value="C:type II protein secretion system complex"/>
    <property type="evidence" value="ECO:0007669"/>
    <property type="project" value="InterPro"/>
</dbReference>
<dbReference type="InterPro" id="IPR012902">
    <property type="entry name" value="N_methyl_site"/>
</dbReference>
<reference evidence="13 14" key="1">
    <citation type="submission" date="2013-02" db="EMBL/GenBank/DDBJ databases">
        <title>The Genome Sequence of Acinetobacter beijerinckii CIP 110307.</title>
        <authorList>
            <consortium name="The Broad Institute Genome Sequencing Platform"/>
            <consortium name="The Broad Institute Genome Sequencing Center for Infectious Disease"/>
            <person name="Cerqueira G."/>
            <person name="Feldgarden M."/>
            <person name="Courvalin P."/>
            <person name="Perichon B."/>
            <person name="Grillot-Courvalin C."/>
            <person name="Clermont D."/>
            <person name="Rocha E."/>
            <person name="Yoon E.-J."/>
            <person name="Nemec A."/>
            <person name="Walker B."/>
            <person name="Young S.K."/>
            <person name="Zeng Q."/>
            <person name="Gargeya S."/>
            <person name="Fitzgerald M."/>
            <person name="Haas B."/>
            <person name="Abouelleil A."/>
            <person name="Alvarado L."/>
            <person name="Arachchi H.M."/>
            <person name="Berlin A.M."/>
            <person name="Chapman S.B."/>
            <person name="Dewar J."/>
            <person name="Goldberg J."/>
            <person name="Griggs A."/>
            <person name="Gujja S."/>
            <person name="Hansen M."/>
            <person name="Howarth C."/>
            <person name="Imamovic A."/>
            <person name="Larimer J."/>
            <person name="McCowan C."/>
            <person name="Murphy C."/>
            <person name="Neiman D."/>
            <person name="Pearson M."/>
            <person name="Priest M."/>
            <person name="Roberts A."/>
            <person name="Saif S."/>
            <person name="Shea T."/>
            <person name="Sisk P."/>
            <person name="Sykes S."/>
            <person name="Wortman J."/>
            <person name="Nusbaum C."/>
            <person name="Birren B."/>
        </authorList>
    </citation>
    <scope>NUCLEOTIDE SEQUENCE [LARGE SCALE GENOMIC DNA]</scope>
    <source>
        <strain evidence="13 14">CIP 110307</strain>
    </source>
</reference>
<evidence type="ECO:0000256" key="8">
    <source>
        <dbReference type="ARBA" id="ARBA00023136"/>
    </source>
</evidence>
<gene>
    <name evidence="13" type="ORF">F933_01473</name>
</gene>
<dbReference type="InterPro" id="IPR045584">
    <property type="entry name" value="Pilin-like"/>
</dbReference>
<protein>
    <recommendedName>
        <fullName evidence="2">Type II secretion system protein H</fullName>
    </recommendedName>
    <alternativeName>
        <fullName evidence="10">General secretion pathway protein H</fullName>
    </alternativeName>
</protein>
<keyword evidence="14" id="KW-1185">Reference proteome</keyword>
<dbReference type="HOGENOM" id="CLU_084761_2_0_6"/>
<keyword evidence="5" id="KW-0997">Cell inner membrane</keyword>
<feature type="domain" description="General secretion pathway GspH" evidence="12">
    <location>
        <begin position="45"/>
        <end position="142"/>
    </location>
</feature>
<dbReference type="Gene3D" id="3.30.700.10">
    <property type="entry name" value="Glycoprotein, Type 4 Pilin"/>
    <property type="match status" value="1"/>
</dbReference>
<evidence type="ECO:0000256" key="5">
    <source>
        <dbReference type="ARBA" id="ARBA00022519"/>
    </source>
</evidence>
<dbReference type="PATRIC" id="fig|1217648.3.peg.1448"/>
<comment type="similarity">
    <text evidence="9">Belongs to the GSP H family.</text>
</comment>
<evidence type="ECO:0000256" key="3">
    <source>
        <dbReference type="ARBA" id="ARBA00022475"/>
    </source>
</evidence>
<evidence type="ECO:0000256" key="2">
    <source>
        <dbReference type="ARBA" id="ARBA00021549"/>
    </source>
</evidence>
<keyword evidence="7 11" id="KW-1133">Transmembrane helix</keyword>
<dbReference type="eggNOG" id="COG4970">
    <property type="taxonomic scope" value="Bacteria"/>
</dbReference>
<dbReference type="Proteomes" id="UP000017670">
    <property type="component" value="Unassembled WGS sequence"/>
</dbReference>
<keyword evidence="6 11" id="KW-0812">Transmembrane</keyword>
<evidence type="ECO:0000256" key="4">
    <source>
        <dbReference type="ARBA" id="ARBA00022481"/>
    </source>
</evidence>
<dbReference type="Pfam" id="PF07963">
    <property type="entry name" value="N_methyl"/>
    <property type="match status" value="1"/>
</dbReference>